<feature type="region of interest" description="Disordered" evidence="1">
    <location>
        <begin position="414"/>
        <end position="441"/>
    </location>
</feature>
<accession>A0ABY2ABH1</accession>
<feature type="compositionally biased region" description="Basic and acidic residues" evidence="1">
    <location>
        <begin position="429"/>
        <end position="441"/>
    </location>
</feature>
<gene>
    <name evidence="2" type="ORF">E0H58_12470</name>
</gene>
<name>A0ABY2ABH1_9ACTN</name>
<reference evidence="2 3" key="1">
    <citation type="submission" date="2019-02" db="EMBL/GenBank/DDBJ databases">
        <title>Kribbella capetownensis sp. nov. and Kribbella speibonae sp. nov., isolated from soil.</title>
        <authorList>
            <person name="Curtis S.M."/>
            <person name="Norton I."/>
            <person name="Everest G.J."/>
            <person name="Meyers P.R."/>
        </authorList>
    </citation>
    <scope>NUCLEOTIDE SEQUENCE [LARGE SCALE GENOMIC DNA]</scope>
    <source>
        <strain evidence="2 3">SK5</strain>
    </source>
</reference>
<feature type="region of interest" description="Disordered" evidence="1">
    <location>
        <begin position="254"/>
        <end position="273"/>
    </location>
</feature>
<evidence type="ECO:0000313" key="3">
    <source>
        <dbReference type="Proteomes" id="UP000292385"/>
    </source>
</evidence>
<keyword evidence="3" id="KW-1185">Reference proteome</keyword>
<organism evidence="2 3">
    <name type="scientific">Kribbella speibonae</name>
    <dbReference type="NCBI Taxonomy" id="1572660"/>
    <lineage>
        <taxon>Bacteria</taxon>
        <taxon>Bacillati</taxon>
        <taxon>Actinomycetota</taxon>
        <taxon>Actinomycetes</taxon>
        <taxon>Propionibacteriales</taxon>
        <taxon>Kribbellaceae</taxon>
        <taxon>Kribbella</taxon>
    </lineage>
</organism>
<evidence type="ECO:0000256" key="1">
    <source>
        <dbReference type="SAM" id="MobiDB-lite"/>
    </source>
</evidence>
<sequence length="441" mass="48554">MTTDMDSVRRRGNHRAQLVGSKLGLGDPAHLGTLRDAYLVAYEFPGPLMVRVADDMLADLRDDVAVRKVDRIVALGRDGHHLALAMNQLDGRFVRRHLSNLVLSRVLVENALQDIERRQGLTFHQVHGFRTAASRVDPADTVGGFQALTEYLHDEGVPVGHPGSRVALVDTSFKGSVQEMLAAVYPETEFVGRYAFYGESPYDPHPGSKKGYEVHLSSAETRQGSALHVLPADESKTFGHRMALHSIEKLLNGPMSSPERIGARGPEQVGQRHESDLLKGLSRARLSPRLREPAVREGVKVMNLRAVADLARDVAVLRDAGGNYRQRLDDGAGRYRGEIRAWISGGSADPRLAEFLDSFVYRADNKQVDALQETLDRAQVPEGDRQKIWTAYERCGSDGDKQVFVENVFNAMRRGGGDGGRGQGRGPRGRVDGARGVDRDL</sequence>
<protein>
    <submittedName>
        <fullName evidence="2">ABC transporter permease</fullName>
    </submittedName>
</protein>
<dbReference type="EMBL" id="SJJY01000002">
    <property type="protein sequence ID" value="TCC25000.1"/>
    <property type="molecule type" value="Genomic_DNA"/>
</dbReference>
<dbReference type="Proteomes" id="UP000292385">
    <property type="component" value="Unassembled WGS sequence"/>
</dbReference>
<proteinExistence type="predicted"/>
<comment type="caution">
    <text evidence="2">The sequence shown here is derived from an EMBL/GenBank/DDBJ whole genome shotgun (WGS) entry which is preliminary data.</text>
</comment>
<dbReference type="RefSeq" id="WP_131461473.1">
    <property type="nucleotide sequence ID" value="NZ_SJJY01000002.1"/>
</dbReference>
<evidence type="ECO:0000313" key="2">
    <source>
        <dbReference type="EMBL" id="TCC25000.1"/>
    </source>
</evidence>
<feature type="compositionally biased region" description="Gly residues" evidence="1">
    <location>
        <begin position="417"/>
        <end position="426"/>
    </location>
</feature>